<reference evidence="3 4" key="1">
    <citation type="submission" date="2023-05" db="EMBL/GenBank/DDBJ databases">
        <title>B98-5 Cell Line De Novo Hybrid Assembly: An Optical Mapping Approach.</title>
        <authorList>
            <person name="Kananen K."/>
            <person name="Auerbach J.A."/>
            <person name="Kautto E."/>
            <person name="Blachly J.S."/>
        </authorList>
    </citation>
    <scope>NUCLEOTIDE SEQUENCE [LARGE SCALE GENOMIC DNA]</scope>
    <source>
        <strain evidence="3">B95-8</strain>
        <tissue evidence="3">Cell line</tissue>
    </source>
</reference>
<name>A0ABQ9VP13_SAGOE</name>
<dbReference type="Pfam" id="PF08385">
    <property type="entry name" value="DHC_N1"/>
    <property type="match status" value="1"/>
</dbReference>
<dbReference type="PANTHER" id="PTHR46532">
    <property type="entry name" value="MALE FERTILITY FACTOR KL5"/>
    <property type="match status" value="1"/>
</dbReference>
<keyword evidence="4" id="KW-1185">Reference proteome</keyword>
<keyword evidence="1" id="KW-0472">Membrane</keyword>
<dbReference type="Proteomes" id="UP001266305">
    <property type="component" value="Unassembled WGS sequence"/>
</dbReference>
<evidence type="ECO:0000313" key="3">
    <source>
        <dbReference type="EMBL" id="KAK2111121.1"/>
    </source>
</evidence>
<dbReference type="InterPro" id="IPR026983">
    <property type="entry name" value="DHC"/>
</dbReference>
<comment type="caution">
    <text evidence="3">The sequence shown here is derived from an EMBL/GenBank/DDBJ whole genome shotgun (WGS) entry which is preliminary data.</text>
</comment>
<protein>
    <submittedName>
        <fullName evidence="3">Dynein heavy chain 9, axonemal</fullName>
    </submittedName>
</protein>
<evidence type="ECO:0000259" key="2">
    <source>
        <dbReference type="Pfam" id="PF08385"/>
    </source>
</evidence>
<dbReference type="EMBL" id="JASSZA010000005">
    <property type="protein sequence ID" value="KAK2111121.1"/>
    <property type="molecule type" value="Genomic_DNA"/>
</dbReference>
<proteinExistence type="predicted"/>
<evidence type="ECO:0000313" key="4">
    <source>
        <dbReference type="Proteomes" id="UP001266305"/>
    </source>
</evidence>
<accession>A0ABQ9VP13</accession>
<evidence type="ECO:0000256" key="1">
    <source>
        <dbReference type="SAM" id="Phobius"/>
    </source>
</evidence>
<feature type="domain" description="Dynein heavy chain tail" evidence="2">
    <location>
        <begin position="106"/>
        <end position="259"/>
    </location>
</feature>
<organism evidence="3 4">
    <name type="scientific">Saguinus oedipus</name>
    <name type="common">Cotton-top tamarin</name>
    <name type="synonym">Oedipomidas oedipus</name>
    <dbReference type="NCBI Taxonomy" id="9490"/>
    <lineage>
        <taxon>Eukaryota</taxon>
        <taxon>Metazoa</taxon>
        <taxon>Chordata</taxon>
        <taxon>Craniata</taxon>
        <taxon>Vertebrata</taxon>
        <taxon>Euteleostomi</taxon>
        <taxon>Mammalia</taxon>
        <taxon>Eutheria</taxon>
        <taxon>Euarchontoglires</taxon>
        <taxon>Primates</taxon>
        <taxon>Haplorrhini</taxon>
        <taxon>Platyrrhini</taxon>
        <taxon>Cebidae</taxon>
        <taxon>Callitrichinae</taxon>
        <taxon>Saguinus</taxon>
    </lineage>
</organism>
<dbReference type="PANTHER" id="PTHR46532:SF11">
    <property type="entry name" value="DYNEIN AXONEMAL HEAVY CHAIN 12"/>
    <property type="match status" value="1"/>
</dbReference>
<feature type="transmembrane region" description="Helical" evidence="1">
    <location>
        <begin position="47"/>
        <end position="68"/>
    </location>
</feature>
<keyword evidence="1" id="KW-1133">Transmembrane helix</keyword>
<gene>
    <name evidence="3" type="primary">DNAH9_7</name>
    <name evidence="3" type="ORF">P7K49_010867</name>
</gene>
<sequence>MARLLDKLQSSYFPAFKAMYRDVVAVNGPNGPCLQGLETTRRKFFHLLYYLLLLCTVQCMLLSFTSGIQIPPPLARSEISASFKKLFAVENMLAMNFLKKRYHYNTLAEAQDIHVHLMPLQRHLETLENAEFPEVKSRLQPLLHVVCLIWATCKCYRSPGRLTVLLQEICNLLIQQASNYLSPEDLLRSEVEESQRKLQVVSDTLSFFKQVFQDRRENLHTYFKENQEVKEWDFQSSLVFVRLDNFLGRLHVVEKLVDLQPLQKEDRLKEEIRGKDTESGKWDIPNAIIKMRLTCYCKQERGVSNPAGL</sequence>
<keyword evidence="1" id="KW-0812">Transmembrane</keyword>
<dbReference type="InterPro" id="IPR013594">
    <property type="entry name" value="Dynein_heavy_tail"/>
</dbReference>